<dbReference type="GeneID" id="30309114"/>
<dbReference type="EMBL" id="KU686211">
    <property type="protein sequence ID" value="AOV61736.1"/>
    <property type="molecule type" value="Genomic_DNA"/>
</dbReference>
<proteinExistence type="predicted"/>
<keyword evidence="2" id="KW-1185">Reference proteome</keyword>
<dbReference type="Proteomes" id="UP000202081">
    <property type="component" value="Segment"/>
</dbReference>
<protein>
    <submittedName>
        <fullName evidence="1">Uncharacterized protein</fullName>
    </submittedName>
</protein>
<evidence type="ECO:0000313" key="1">
    <source>
        <dbReference type="EMBL" id="AOV61736.1"/>
    </source>
</evidence>
<dbReference type="KEGG" id="vg:30309114"/>
<evidence type="ECO:0000313" key="2">
    <source>
        <dbReference type="Proteomes" id="UP000202081"/>
    </source>
</evidence>
<gene>
    <name evidence="1" type="ORF">P29B0810_041</name>
</gene>
<dbReference type="RefSeq" id="YP_009324204.1">
    <property type="nucleotide sequence ID" value="NC_031935.1"/>
</dbReference>
<name>A0A1D8KSX3_9CAUD</name>
<organism evidence="1 2">
    <name type="scientific">Synechococcus phage S-WAM2</name>
    <dbReference type="NCBI Taxonomy" id="1815522"/>
    <lineage>
        <taxon>Viruses</taxon>
        <taxon>Duplodnaviria</taxon>
        <taxon>Heunggongvirae</taxon>
        <taxon>Uroviricota</taxon>
        <taxon>Caudoviricetes</taxon>
        <taxon>Pantevenvirales</taxon>
        <taxon>Kyanoviridae</taxon>
        <taxon>Cymopoleiavirus</taxon>
        <taxon>Cymopoleiavirus swam2</taxon>
    </lineage>
</organism>
<reference evidence="1 2" key="1">
    <citation type="journal article" date="2016" name="Virology">
        <title>The genomic content and context of auxiliary metabolic genes in marine cyanomyoviruses.</title>
        <authorList>
            <person name="Crummett L.T."/>
            <person name="Puxty R.J."/>
            <person name="Weihe C."/>
            <person name="Marston M.F."/>
            <person name="Martiny J.B."/>
        </authorList>
    </citation>
    <scope>NUCLEOTIDE SEQUENCE [LARGE SCALE GENOMIC DNA]</scope>
    <source>
        <strain evidence="1">0810PA29</strain>
    </source>
</reference>
<sequence length="58" mass="6341">MKTAEVPLTAPELKFLIDLLWGAPIATVRETASRHGLSDTEVEGHLVKCLGYLACEMD</sequence>
<accession>A0A1D8KSX3</accession>